<accession>A0A3M8DF59</accession>
<proteinExistence type="predicted"/>
<dbReference type="InterPro" id="IPR036890">
    <property type="entry name" value="HATPase_C_sf"/>
</dbReference>
<keyword evidence="2" id="KW-0547">Nucleotide-binding</keyword>
<sequence>MILCEQCPNNPDCQNCLEALRVGNSARKVIPPRSVRITLLGTGQTCQVQLVTVSRTAIGLYSPNLPLHDRLEVELADDFRIIGTGLKGIEGDPYFVMDIDKVLRRQEVLDRLLLEEFHTWLMSKELDLSNILLDWKERDDQMSRLIKQELQKLSILRQVETIFLYHYEWGNLRPLGSNRAEPDIEREMKRLIHPTSLTGASLREQLVSANGEKVFELYASPLPDQTCGVALIDVTSVIMEERKRKRREWEMYRDLLGVVTRNKLLLLNDEELFVLLREGRKLLSQNLREPEDLASLRKAFRKALEPMNLPDKRLLQYLVAVNEAASNMIKHGNGGSILLYAATDWSKCRAVIHDDGQGIVLEDLPRATLLQGYSTQHSLGVGFHVMLQYCDRLYLGSSHAGTKLILECDATA</sequence>
<dbReference type="RefSeq" id="WP_122911697.1">
    <property type="nucleotide sequence ID" value="NZ_RHHT01000002.1"/>
</dbReference>
<dbReference type="SUPFAM" id="SSF55874">
    <property type="entry name" value="ATPase domain of HSP90 chaperone/DNA topoisomerase II/histidine kinase"/>
    <property type="match status" value="1"/>
</dbReference>
<organism evidence="2 3">
    <name type="scientific">Brevibacillus panacihumi</name>
    <dbReference type="NCBI Taxonomy" id="497735"/>
    <lineage>
        <taxon>Bacteria</taxon>
        <taxon>Bacillati</taxon>
        <taxon>Bacillota</taxon>
        <taxon>Bacilli</taxon>
        <taxon>Bacillales</taxon>
        <taxon>Paenibacillaceae</taxon>
        <taxon>Brevibacillus</taxon>
    </lineage>
</organism>
<keyword evidence="2" id="KW-0067">ATP-binding</keyword>
<dbReference type="EMBL" id="RHHT01000002">
    <property type="protein sequence ID" value="RNB86191.1"/>
    <property type="molecule type" value="Genomic_DNA"/>
</dbReference>
<dbReference type="InterPro" id="IPR003594">
    <property type="entry name" value="HATPase_dom"/>
</dbReference>
<comment type="caution">
    <text evidence="2">The sequence shown here is derived from an EMBL/GenBank/DDBJ whole genome shotgun (WGS) entry which is preliminary data.</text>
</comment>
<dbReference type="Pfam" id="PF13581">
    <property type="entry name" value="HATPase_c_2"/>
    <property type="match status" value="1"/>
</dbReference>
<evidence type="ECO:0000313" key="2">
    <source>
        <dbReference type="EMBL" id="RNB86191.1"/>
    </source>
</evidence>
<dbReference type="Proteomes" id="UP000281915">
    <property type="component" value="Unassembled WGS sequence"/>
</dbReference>
<evidence type="ECO:0000259" key="1">
    <source>
        <dbReference type="Pfam" id="PF13581"/>
    </source>
</evidence>
<feature type="domain" description="Histidine kinase/HSP90-like ATPase" evidence="1">
    <location>
        <begin position="289"/>
        <end position="406"/>
    </location>
</feature>
<reference evidence="2 3" key="1">
    <citation type="submission" date="2018-10" db="EMBL/GenBank/DDBJ databases">
        <title>Phylogenomics of Brevibacillus.</title>
        <authorList>
            <person name="Dunlap C."/>
        </authorList>
    </citation>
    <scope>NUCLEOTIDE SEQUENCE [LARGE SCALE GENOMIC DNA]</scope>
    <source>
        <strain evidence="2 3">JCM 15085</strain>
    </source>
</reference>
<name>A0A3M8DF59_9BACL</name>
<gene>
    <name evidence="2" type="ORF">EDM58_01175</name>
</gene>
<dbReference type="Gene3D" id="3.30.565.10">
    <property type="entry name" value="Histidine kinase-like ATPase, C-terminal domain"/>
    <property type="match status" value="1"/>
</dbReference>
<protein>
    <submittedName>
        <fullName evidence="2">ATP-binding protein</fullName>
    </submittedName>
</protein>
<dbReference type="GO" id="GO:0005524">
    <property type="term" value="F:ATP binding"/>
    <property type="evidence" value="ECO:0007669"/>
    <property type="project" value="UniProtKB-KW"/>
</dbReference>
<dbReference type="AlphaFoldDB" id="A0A3M8DF59"/>
<evidence type="ECO:0000313" key="3">
    <source>
        <dbReference type="Proteomes" id="UP000281915"/>
    </source>
</evidence>